<dbReference type="GO" id="GO:0034473">
    <property type="term" value="P:U1 snRNA 3'-end processing"/>
    <property type="evidence" value="ECO:0007669"/>
    <property type="project" value="TreeGrafter"/>
</dbReference>
<evidence type="ECO:0000259" key="11">
    <source>
        <dbReference type="Pfam" id="PF03725"/>
    </source>
</evidence>
<dbReference type="GO" id="GO:0034475">
    <property type="term" value="P:U4 snRNA 3'-end processing"/>
    <property type="evidence" value="ECO:0007669"/>
    <property type="project" value="TreeGrafter"/>
</dbReference>
<dbReference type="GO" id="GO:0035925">
    <property type="term" value="F:mRNA 3'-UTR AU-rich region binding"/>
    <property type="evidence" value="ECO:0007669"/>
    <property type="project" value="TreeGrafter"/>
</dbReference>
<dbReference type="InterPro" id="IPR033196">
    <property type="entry name" value="Rrp43"/>
</dbReference>
<keyword evidence="12" id="KW-0689">Ribosomal protein</keyword>
<name>A0A5C3Q4S4_9AGAR</name>
<dbReference type="GO" id="GO:0005840">
    <property type="term" value="C:ribosome"/>
    <property type="evidence" value="ECO:0007669"/>
    <property type="project" value="UniProtKB-KW"/>
</dbReference>
<dbReference type="OrthoDB" id="45882at2759"/>
<dbReference type="Gene3D" id="3.30.230.70">
    <property type="entry name" value="GHMP Kinase, N-terminal domain"/>
    <property type="match status" value="1"/>
</dbReference>
<gene>
    <name evidence="12" type="ORF">BDV98DRAFT_607998</name>
</gene>
<dbReference type="GO" id="GO:0016075">
    <property type="term" value="P:rRNA catabolic process"/>
    <property type="evidence" value="ECO:0007669"/>
    <property type="project" value="TreeGrafter"/>
</dbReference>
<evidence type="ECO:0000256" key="1">
    <source>
        <dbReference type="ARBA" id="ARBA00004496"/>
    </source>
</evidence>
<keyword evidence="12" id="KW-0687">Ribonucleoprotein</keyword>
<dbReference type="InterPro" id="IPR050590">
    <property type="entry name" value="Exosome_comp_Rrp42_subfam"/>
</dbReference>
<dbReference type="SUPFAM" id="SSF54211">
    <property type="entry name" value="Ribosomal protein S5 domain 2-like"/>
    <property type="match status" value="1"/>
</dbReference>
<comment type="subcellular location">
    <subcellularLocation>
        <location evidence="1">Cytoplasm</location>
    </subcellularLocation>
    <subcellularLocation>
        <location evidence="2">Nucleus</location>
        <location evidence="2">Nucleolus</location>
    </subcellularLocation>
</comment>
<evidence type="ECO:0000313" key="13">
    <source>
        <dbReference type="Proteomes" id="UP000305067"/>
    </source>
</evidence>
<feature type="domain" description="Exoribonuclease phosphorolytic" evidence="10">
    <location>
        <begin position="52"/>
        <end position="187"/>
    </location>
</feature>
<dbReference type="STRING" id="1884261.A0A5C3Q4S4"/>
<dbReference type="InterPro" id="IPR001247">
    <property type="entry name" value="ExoRNase_PH_dom1"/>
</dbReference>
<dbReference type="PANTHER" id="PTHR11097">
    <property type="entry name" value="EXOSOME COMPLEX EXONUCLEASE RIBOSOMAL RNA PROCESSING PROTEIN"/>
    <property type="match status" value="1"/>
</dbReference>
<keyword evidence="7" id="KW-0694">RNA-binding</keyword>
<organism evidence="12 13">
    <name type="scientific">Pterulicium gracile</name>
    <dbReference type="NCBI Taxonomy" id="1884261"/>
    <lineage>
        <taxon>Eukaryota</taxon>
        <taxon>Fungi</taxon>
        <taxon>Dikarya</taxon>
        <taxon>Basidiomycota</taxon>
        <taxon>Agaricomycotina</taxon>
        <taxon>Agaricomycetes</taxon>
        <taxon>Agaricomycetidae</taxon>
        <taxon>Agaricales</taxon>
        <taxon>Pleurotineae</taxon>
        <taxon>Pterulaceae</taxon>
        <taxon>Pterulicium</taxon>
    </lineage>
</organism>
<keyword evidence="8" id="KW-0539">Nucleus</keyword>
<dbReference type="GO" id="GO:0034476">
    <property type="term" value="P:U5 snRNA 3'-end processing"/>
    <property type="evidence" value="ECO:0007669"/>
    <property type="project" value="TreeGrafter"/>
</dbReference>
<dbReference type="GO" id="GO:0071028">
    <property type="term" value="P:nuclear mRNA surveillance"/>
    <property type="evidence" value="ECO:0007669"/>
    <property type="project" value="TreeGrafter"/>
</dbReference>
<dbReference type="GO" id="GO:0005730">
    <property type="term" value="C:nucleolus"/>
    <property type="evidence" value="ECO:0007669"/>
    <property type="project" value="UniProtKB-SubCell"/>
</dbReference>
<evidence type="ECO:0000256" key="8">
    <source>
        <dbReference type="ARBA" id="ARBA00023242"/>
    </source>
</evidence>
<keyword evidence="13" id="KW-1185">Reference proteome</keyword>
<dbReference type="GO" id="GO:0000467">
    <property type="term" value="P:exonucleolytic trimming to generate mature 3'-end of 5.8S rRNA from tricistronic rRNA transcript (SSU-rRNA, 5.8S rRNA, LSU-rRNA)"/>
    <property type="evidence" value="ECO:0007669"/>
    <property type="project" value="TreeGrafter"/>
</dbReference>
<feature type="domain" description="Exoribonuclease phosphorolytic" evidence="11">
    <location>
        <begin position="216"/>
        <end position="277"/>
    </location>
</feature>
<dbReference type="Pfam" id="PF01138">
    <property type="entry name" value="RNase_PH"/>
    <property type="match status" value="1"/>
</dbReference>
<dbReference type="FunFam" id="3.30.230.70:FF:000017">
    <property type="entry name" value="Exosome complex component Rrp42"/>
    <property type="match status" value="1"/>
</dbReference>
<accession>A0A5C3Q4S4</accession>
<sequence length="291" mass="30885">MAALAGPSTSTTTPATTESLKAATFQRLHPRVYFERFVAEGVRPDGRKGFGEARGVVVNFGSISTADGSCLVRLGDTTMVCGVKAEIAEPSLEDPNRGFLIPNVDLPALCSPKFKPGPPAEEAQVLSERLYDVLVGSDVLPLESLCIEPGKAVWAIYVDAMCINYDGNAFDAALVAMGAALRDARLPVAKWVKEEERVVCVRKEERVPLKLTKTLVASSFGLFASTHLLADPTAFEEPLLDTTLTVVVDDAGIVVAVTQMGSAGGEVMERCTAVAKERAGMVLGVIKGTSR</sequence>
<evidence type="ECO:0000313" key="12">
    <source>
        <dbReference type="EMBL" id="TFK96821.1"/>
    </source>
</evidence>
<keyword evidence="4" id="KW-0963">Cytoplasm</keyword>
<dbReference type="EMBL" id="ML178854">
    <property type="protein sequence ID" value="TFK96821.1"/>
    <property type="molecule type" value="Genomic_DNA"/>
</dbReference>
<dbReference type="CDD" id="cd11369">
    <property type="entry name" value="RNase_PH_RRP43"/>
    <property type="match status" value="1"/>
</dbReference>
<dbReference type="GO" id="GO:0000177">
    <property type="term" value="C:cytoplasmic exosome (RNase complex)"/>
    <property type="evidence" value="ECO:0007669"/>
    <property type="project" value="TreeGrafter"/>
</dbReference>
<dbReference type="Pfam" id="PF03725">
    <property type="entry name" value="RNase_PH_C"/>
    <property type="match status" value="1"/>
</dbReference>
<evidence type="ECO:0000256" key="2">
    <source>
        <dbReference type="ARBA" id="ARBA00004604"/>
    </source>
</evidence>
<dbReference type="PANTHER" id="PTHR11097:SF9">
    <property type="entry name" value="EXOSOME COMPLEX COMPONENT RRP43"/>
    <property type="match status" value="1"/>
</dbReference>
<evidence type="ECO:0000256" key="4">
    <source>
        <dbReference type="ARBA" id="ARBA00022490"/>
    </source>
</evidence>
<keyword evidence="6" id="KW-0271">Exosome</keyword>
<dbReference type="Proteomes" id="UP000305067">
    <property type="component" value="Unassembled WGS sequence"/>
</dbReference>
<dbReference type="SUPFAM" id="SSF55666">
    <property type="entry name" value="Ribonuclease PH domain 2-like"/>
    <property type="match status" value="1"/>
</dbReference>
<reference evidence="12 13" key="1">
    <citation type="journal article" date="2019" name="Nat. Ecol. Evol.">
        <title>Megaphylogeny resolves global patterns of mushroom evolution.</title>
        <authorList>
            <person name="Varga T."/>
            <person name="Krizsan K."/>
            <person name="Foldi C."/>
            <person name="Dima B."/>
            <person name="Sanchez-Garcia M."/>
            <person name="Sanchez-Ramirez S."/>
            <person name="Szollosi G.J."/>
            <person name="Szarkandi J.G."/>
            <person name="Papp V."/>
            <person name="Albert L."/>
            <person name="Andreopoulos W."/>
            <person name="Angelini C."/>
            <person name="Antonin V."/>
            <person name="Barry K.W."/>
            <person name="Bougher N.L."/>
            <person name="Buchanan P."/>
            <person name="Buyck B."/>
            <person name="Bense V."/>
            <person name="Catcheside P."/>
            <person name="Chovatia M."/>
            <person name="Cooper J."/>
            <person name="Damon W."/>
            <person name="Desjardin D."/>
            <person name="Finy P."/>
            <person name="Geml J."/>
            <person name="Haridas S."/>
            <person name="Hughes K."/>
            <person name="Justo A."/>
            <person name="Karasinski D."/>
            <person name="Kautmanova I."/>
            <person name="Kiss B."/>
            <person name="Kocsube S."/>
            <person name="Kotiranta H."/>
            <person name="LaButti K.M."/>
            <person name="Lechner B.E."/>
            <person name="Liimatainen K."/>
            <person name="Lipzen A."/>
            <person name="Lukacs Z."/>
            <person name="Mihaltcheva S."/>
            <person name="Morgado L.N."/>
            <person name="Niskanen T."/>
            <person name="Noordeloos M.E."/>
            <person name="Ohm R.A."/>
            <person name="Ortiz-Santana B."/>
            <person name="Ovrebo C."/>
            <person name="Racz N."/>
            <person name="Riley R."/>
            <person name="Savchenko A."/>
            <person name="Shiryaev A."/>
            <person name="Soop K."/>
            <person name="Spirin V."/>
            <person name="Szebenyi C."/>
            <person name="Tomsovsky M."/>
            <person name="Tulloss R.E."/>
            <person name="Uehling J."/>
            <person name="Grigoriev I.V."/>
            <person name="Vagvolgyi C."/>
            <person name="Papp T."/>
            <person name="Martin F.M."/>
            <person name="Miettinen O."/>
            <person name="Hibbett D.S."/>
            <person name="Nagy L.G."/>
        </authorList>
    </citation>
    <scope>NUCLEOTIDE SEQUENCE [LARGE SCALE GENOMIC DNA]</scope>
    <source>
        <strain evidence="12 13">CBS 309.79</strain>
    </source>
</reference>
<evidence type="ECO:0000256" key="9">
    <source>
        <dbReference type="ARBA" id="ARBA00030617"/>
    </source>
</evidence>
<dbReference type="InterPro" id="IPR015847">
    <property type="entry name" value="ExoRNase_PH_dom2"/>
</dbReference>
<dbReference type="InterPro" id="IPR027408">
    <property type="entry name" value="PNPase/RNase_PH_dom_sf"/>
</dbReference>
<dbReference type="GO" id="GO:0071035">
    <property type="term" value="P:nuclear polyadenylation-dependent rRNA catabolic process"/>
    <property type="evidence" value="ECO:0007669"/>
    <property type="project" value="TreeGrafter"/>
</dbReference>
<dbReference type="GO" id="GO:0071038">
    <property type="term" value="P:TRAMP-dependent tRNA surveillance pathway"/>
    <property type="evidence" value="ECO:0007669"/>
    <property type="project" value="TreeGrafter"/>
</dbReference>
<proteinExistence type="inferred from homology"/>
<dbReference type="InterPro" id="IPR020568">
    <property type="entry name" value="Ribosomal_Su5_D2-typ_SF"/>
</dbReference>
<evidence type="ECO:0000256" key="7">
    <source>
        <dbReference type="ARBA" id="ARBA00022884"/>
    </source>
</evidence>
<dbReference type="AlphaFoldDB" id="A0A5C3Q4S4"/>
<comment type="similarity">
    <text evidence="3">Belongs to the RNase PH family.</text>
</comment>
<protein>
    <recommendedName>
        <fullName evidence="9">Ribosomal RNA-processing protein 43</fullName>
    </recommendedName>
</protein>
<dbReference type="GO" id="GO:0000176">
    <property type="term" value="C:nuclear exosome (RNase complex)"/>
    <property type="evidence" value="ECO:0007669"/>
    <property type="project" value="UniProtKB-ARBA"/>
</dbReference>
<evidence type="ECO:0000259" key="10">
    <source>
        <dbReference type="Pfam" id="PF01138"/>
    </source>
</evidence>
<evidence type="ECO:0000256" key="3">
    <source>
        <dbReference type="ARBA" id="ARBA00006678"/>
    </source>
</evidence>
<evidence type="ECO:0000256" key="5">
    <source>
        <dbReference type="ARBA" id="ARBA00022552"/>
    </source>
</evidence>
<dbReference type="InterPro" id="IPR036345">
    <property type="entry name" value="ExoRNase_PH_dom2_sf"/>
</dbReference>
<evidence type="ECO:0000256" key="6">
    <source>
        <dbReference type="ARBA" id="ARBA00022835"/>
    </source>
</evidence>
<keyword evidence="5" id="KW-0698">rRNA processing</keyword>